<organism evidence="3 4">
    <name type="scientific">Cadophora malorum</name>
    <dbReference type="NCBI Taxonomy" id="108018"/>
    <lineage>
        <taxon>Eukaryota</taxon>
        <taxon>Fungi</taxon>
        <taxon>Dikarya</taxon>
        <taxon>Ascomycota</taxon>
        <taxon>Pezizomycotina</taxon>
        <taxon>Leotiomycetes</taxon>
        <taxon>Helotiales</taxon>
        <taxon>Ploettnerulaceae</taxon>
        <taxon>Cadophora</taxon>
    </lineage>
</organism>
<feature type="coiled-coil region" evidence="1">
    <location>
        <begin position="120"/>
        <end position="246"/>
    </location>
</feature>
<evidence type="ECO:0000313" key="4">
    <source>
        <dbReference type="Proteomes" id="UP000664132"/>
    </source>
</evidence>
<evidence type="ECO:0000313" key="3">
    <source>
        <dbReference type="EMBL" id="KAG4411133.1"/>
    </source>
</evidence>
<feature type="region of interest" description="Disordered" evidence="2">
    <location>
        <begin position="27"/>
        <end position="103"/>
    </location>
</feature>
<dbReference type="EMBL" id="JAFJYH010000516">
    <property type="protein sequence ID" value="KAG4411133.1"/>
    <property type="molecule type" value="Genomic_DNA"/>
</dbReference>
<dbReference type="Gene3D" id="1.20.5.1700">
    <property type="match status" value="1"/>
</dbReference>
<dbReference type="Proteomes" id="UP000664132">
    <property type="component" value="Unassembled WGS sequence"/>
</dbReference>
<accession>A0A8H7W3N8</accession>
<protein>
    <submittedName>
        <fullName evidence="3">Uncharacterized protein</fullName>
    </submittedName>
</protein>
<sequence length="305" mass="34620">MAKNGGTRTKELAAVFDRCNQAATHEILTPGAQRAEEAAADIESSPAASLLSRTAVSGAERPVVPARPSKQRYRKNQEPTPPASPQEGFHRNRGPSVGLTENHWHTHRPLTPETFVDASVEALKEELGAVKTDIVSLNKSLAQRDDSIRALNGRFDELKVKYDEAISDLKRGQVEMNKLRDQVERLREQLAREREAKKETETELEEKQSKVRELNEMLVKMSDDIAERARKSAQDAKANLARVELRNVEPIKHAEKERRTKNQVHLYVDEKSEGLVKSILSSTSFVKKPRRREKAREERRRWVPA</sequence>
<dbReference type="AlphaFoldDB" id="A0A8H7W3N8"/>
<keyword evidence="1" id="KW-0175">Coiled coil</keyword>
<reference evidence="3" key="1">
    <citation type="submission" date="2021-02" db="EMBL/GenBank/DDBJ databases">
        <title>Genome sequence Cadophora malorum strain M34.</title>
        <authorList>
            <person name="Stefanovic E."/>
            <person name="Vu D."/>
            <person name="Scully C."/>
            <person name="Dijksterhuis J."/>
            <person name="Roader J."/>
            <person name="Houbraken J."/>
        </authorList>
    </citation>
    <scope>NUCLEOTIDE SEQUENCE</scope>
    <source>
        <strain evidence="3">M34</strain>
    </source>
</reference>
<dbReference type="OrthoDB" id="3562205at2759"/>
<keyword evidence="4" id="KW-1185">Reference proteome</keyword>
<evidence type="ECO:0000256" key="1">
    <source>
        <dbReference type="SAM" id="Coils"/>
    </source>
</evidence>
<comment type="caution">
    <text evidence="3">The sequence shown here is derived from an EMBL/GenBank/DDBJ whole genome shotgun (WGS) entry which is preliminary data.</text>
</comment>
<evidence type="ECO:0000256" key="2">
    <source>
        <dbReference type="SAM" id="MobiDB-lite"/>
    </source>
</evidence>
<feature type="region of interest" description="Disordered" evidence="2">
    <location>
        <begin position="283"/>
        <end position="305"/>
    </location>
</feature>
<gene>
    <name evidence="3" type="ORF">IFR04_015732</name>
</gene>
<name>A0A8H7W3N8_9HELO</name>
<proteinExistence type="predicted"/>
<feature type="compositionally biased region" description="Basic and acidic residues" evidence="2">
    <location>
        <begin position="294"/>
        <end position="305"/>
    </location>
</feature>